<proteinExistence type="predicted"/>
<protein>
    <submittedName>
        <fullName evidence="1">Uncharacterized protein</fullName>
    </submittedName>
</protein>
<feature type="non-terminal residue" evidence="1">
    <location>
        <position position="46"/>
    </location>
</feature>
<name>A0A392PN65_9FABA</name>
<reference evidence="1 2" key="1">
    <citation type="journal article" date="2018" name="Front. Plant Sci.">
        <title>Red Clover (Trifolium pratense) and Zigzag Clover (T. medium) - A Picture of Genomic Similarities and Differences.</title>
        <authorList>
            <person name="Dluhosova J."/>
            <person name="Istvanek J."/>
            <person name="Nedelnik J."/>
            <person name="Repkova J."/>
        </authorList>
    </citation>
    <scope>NUCLEOTIDE SEQUENCE [LARGE SCALE GENOMIC DNA]</scope>
    <source>
        <strain evidence="2">cv. 10/8</strain>
        <tissue evidence="1">Leaf</tissue>
    </source>
</reference>
<sequence>MGGCRMLRLTKIIKEWRRKSFGEDVSDLIDITHIVRIDQSGGCDWA</sequence>
<evidence type="ECO:0000313" key="2">
    <source>
        <dbReference type="Proteomes" id="UP000265520"/>
    </source>
</evidence>
<accession>A0A392PN65</accession>
<evidence type="ECO:0000313" key="1">
    <source>
        <dbReference type="EMBL" id="MCI13222.1"/>
    </source>
</evidence>
<keyword evidence="2" id="KW-1185">Reference proteome</keyword>
<dbReference type="Proteomes" id="UP000265520">
    <property type="component" value="Unassembled WGS sequence"/>
</dbReference>
<comment type="caution">
    <text evidence="1">The sequence shown here is derived from an EMBL/GenBank/DDBJ whole genome shotgun (WGS) entry which is preliminary data.</text>
</comment>
<organism evidence="1 2">
    <name type="scientific">Trifolium medium</name>
    <dbReference type="NCBI Taxonomy" id="97028"/>
    <lineage>
        <taxon>Eukaryota</taxon>
        <taxon>Viridiplantae</taxon>
        <taxon>Streptophyta</taxon>
        <taxon>Embryophyta</taxon>
        <taxon>Tracheophyta</taxon>
        <taxon>Spermatophyta</taxon>
        <taxon>Magnoliopsida</taxon>
        <taxon>eudicotyledons</taxon>
        <taxon>Gunneridae</taxon>
        <taxon>Pentapetalae</taxon>
        <taxon>rosids</taxon>
        <taxon>fabids</taxon>
        <taxon>Fabales</taxon>
        <taxon>Fabaceae</taxon>
        <taxon>Papilionoideae</taxon>
        <taxon>50 kb inversion clade</taxon>
        <taxon>NPAAA clade</taxon>
        <taxon>Hologalegina</taxon>
        <taxon>IRL clade</taxon>
        <taxon>Trifolieae</taxon>
        <taxon>Trifolium</taxon>
    </lineage>
</organism>
<dbReference type="EMBL" id="LXQA010087381">
    <property type="protein sequence ID" value="MCI13222.1"/>
    <property type="molecule type" value="Genomic_DNA"/>
</dbReference>
<dbReference type="AlphaFoldDB" id="A0A392PN65"/>